<dbReference type="EMBL" id="ABEU02000017">
    <property type="protein sequence ID" value="PNR35956.1"/>
    <property type="molecule type" value="Genomic_DNA"/>
</dbReference>
<sequence>MGLVSFSKVIMPALAGTCVVSYAFWDLSRNRKLFGGTVPITAQNSEWEKETGKKLDAWPREAAGPVVMNPISRQNYHKA</sequence>
<dbReference type="Pfam" id="PF06592">
    <property type="entry name" value="DUF1138"/>
    <property type="match status" value="1"/>
</dbReference>
<protein>
    <submittedName>
        <fullName evidence="1 2">Uncharacterized protein</fullName>
    </submittedName>
</protein>
<dbReference type="PANTHER" id="PTHR34267">
    <property type="entry name" value="OS11G0161033 PROTEIN"/>
    <property type="match status" value="1"/>
</dbReference>
<dbReference type="InterPro" id="IPR009515">
    <property type="entry name" value="DUF1138"/>
</dbReference>
<dbReference type="Proteomes" id="UP000006727">
    <property type="component" value="Chromosome 17"/>
</dbReference>
<dbReference type="PANTHER" id="PTHR34267:SF17">
    <property type="entry name" value="OS06G0114500 PROTEIN"/>
    <property type="match status" value="1"/>
</dbReference>
<reference evidence="2" key="3">
    <citation type="submission" date="2020-12" db="UniProtKB">
        <authorList>
            <consortium name="EnsemblPlants"/>
        </authorList>
    </citation>
    <scope>IDENTIFICATION</scope>
</reference>
<evidence type="ECO:0000313" key="4">
    <source>
        <dbReference type="Proteomes" id="UP000006727"/>
    </source>
</evidence>
<dbReference type="Gramene" id="Pp3c17_8370V3.2">
    <property type="protein sequence ID" value="Pp3c17_8370V3.2"/>
    <property type="gene ID" value="Pp3c17_8370"/>
</dbReference>
<organism evidence="1">
    <name type="scientific">Physcomitrium patens</name>
    <name type="common">Spreading-leaved earth moss</name>
    <name type="synonym">Physcomitrella patens</name>
    <dbReference type="NCBI Taxonomy" id="3218"/>
    <lineage>
        <taxon>Eukaryota</taxon>
        <taxon>Viridiplantae</taxon>
        <taxon>Streptophyta</taxon>
        <taxon>Embryophyta</taxon>
        <taxon>Bryophyta</taxon>
        <taxon>Bryophytina</taxon>
        <taxon>Bryopsida</taxon>
        <taxon>Funariidae</taxon>
        <taxon>Funariales</taxon>
        <taxon>Funariaceae</taxon>
        <taxon>Physcomitrium</taxon>
    </lineage>
</organism>
<dbReference type="Gramene" id="Pp3c17_8370V3.1">
    <property type="protein sequence ID" value="Pp3c17_8370V3.1"/>
    <property type="gene ID" value="Pp3c17_8370"/>
</dbReference>
<dbReference type="EnsemblPlants" id="Pp3c17_8370V3.2">
    <property type="protein sequence ID" value="Pp3c17_8370V3.2"/>
    <property type="gene ID" value="Pp3c17_8370"/>
</dbReference>
<evidence type="ECO:0000313" key="3">
    <source>
        <dbReference type="EnsemblPlants" id="Pp3c17_8470V3.2"/>
    </source>
</evidence>
<name>A9TZZ1_PHYPA</name>
<dbReference type="AlphaFoldDB" id="A9TZZ1"/>
<dbReference type="HOGENOM" id="CLU_178991_0_0_1"/>
<gene>
    <name evidence="3" type="primary">LOC112294047</name>
    <name evidence="1" type="ORF">PHYPA_021806</name>
</gene>
<dbReference type="Gramene" id="Pp3c17_8470V3.2">
    <property type="protein sequence ID" value="Pp3c17_8470V3.2"/>
    <property type="gene ID" value="Pp3c17_8470"/>
</dbReference>
<evidence type="ECO:0000313" key="2">
    <source>
        <dbReference type="EnsemblPlants" id="Pp3c17_8370V3.1"/>
    </source>
</evidence>
<accession>A9TZZ1</accession>
<proteinExistence type="predicted"/>
<dbReference type="EnsemblPlants" id="Pp3c17_8370V3.1">
    <property type="protein sequence ID" value="Pp3c17_8370V3.1"/>
    <property type="gene ID" value="Pp3c17_8370"/>
</dbReference>
<dbReference type="EnsemblPlants" id="Pp3c17_8470V3.2">
    <property type="protein sequence ID" value="Pp3c17_8470V3.2"/>
    <property type="gene ID" value="Pp3c17_8470"/>
</dbReference>
<dbReference type="eggNOG" id="ENOG502S4BX">
    <property type="taxonomic scope" value="Eukaryota"/>
</dbReference>
<keyword evidence="4" id="KW-1185">Reference proteome</keyword>
<reference evidence="1 4" key="1">
    <citation type="journal article" date="2008" name="Science">
        <title>The Physcomitrella genome reveals evolutionary insights into the conquest of land by plants.</title>
        <authorList>
            <person name="Rensing S."/>
            <person name="Lang D."/>
            <person name="Zimmer A."/>
            <person name="Terry A."/>
            <person name="Salamov A."/>
            <person name="Shapiro H."/>
            <person name="Nishiyama T."/>
            <person name="Perroud P.-F."/>
            <person name="Lindquist E."/>
            <person name="Kamisugi Y."/>
            <person name="Tanahashi T."/>
            <person name="Sakakibara K."/>
            <person name="Fujita T."/>
            <person name="Oishi K."/>
            <person name="Shin-I T."/>
            <person name="Kuroki Y."/>
            <person name="Toyoda A."/>
            <person name="Suzuki Y."/>
            <person name="Hashimoto A."/>
            <person name="Yamaguchi K."/>
            <person name="Sugano A."/>
            <person name="Kohara Y."/>
            <person name="Fujiyama A."/>
            <person name="Anterola A."/>
            <person name="Aoki S."/>
            <person name="Ashton N."/>
            <person name="Barbazuk W.B."/>
            <person name="Barker E."/>
            <person name="Bennetzen J."/>
            <person name="Bezanilla M."/>
            <person name="Blankenship R."/>
            <person name="Cho S.H."/>
            <person name="Dutcher S."/>
            <person name="Estelle M."/>
            <person name="Fawcett J.A."/>
            <person name="Gundlach H."/>
            <person name="Hanada K."/>
            <person name="Heyl A."/>
            <person name="Hicks K.A."/>
            <person name="Hugh J."/>
            <person name="Lohr M."/>
            <person name="Mayer K."/>
            <person name="Melkozernov A."/>
            <person name="Murata T."/>
            <person name="Nelson D."/>
            <person name="Pils B."/>
            <person name="Prigge M."/>
            <person name="Reiss B."/>
            <person name="Renner T."/>
            <person name="Rombauts S."/>
            <person name="Rushton P."/>
            <person name="Sanderfoot A."/>
            <person name="Schween G."/>
            <person name="Shiu S.-H."/>
            <person name="Stueber K."/>
            <person name="Theodoulou F.L."/>
            <person name="Tu H."/>
            <person name="Van de Peer Y."/>
            <person name="Verrier P.J."/>
            <person name="Waters E."/>
            <person name="Wood A."/>
            <person name="Yang L."/>
            <person name="Cove D."/>
            <person name="Cuming A."/>
            <person name="Hasebe M."/>
            <person name="Lucas S."/>
            <person name="Mishler D.B."/>
            <person name="Reski R."/>
            <person name="Grigoriev I."/>
            <person name="Quatrano R.S."/>
            <person name="Boore J.L."/>
        </authorList>
    </citation>
    <scope>NUCLEOTIDE SEQUENCE [LARGE SCALE GENOMIC DNA]</scope>
    <source>
        <strain evidence="2 4">cv. Gransden 2004</strain>
    </source>
</reference>
<reference evidence="1 4" key="2">
    <citation type="journal article" date="2018" name="Plant J.">
        <title>The Physcomitrella patens chromosome-scale assembly reveals moss genome structure and evolution.</title>
        <authorList>
            <person name="Lang D."/>
            <person name="Ullrich K.K."/>
            <person name="Murat F."/>
            <person name="Fuchs J."/>
            <person name="Jenkins J."/>
            <person name="Haas F.B."/>
            <person name="Piednoel M."/>
            <person name="Gundlach H."/>
            <person name="Van Bel M."/>
            <person name="Meyberg R."/>
            <person name="Vives C."/>
            <person name="Morata J."/>
            <person name="Symeonidi A."/>
            <person name="Hiss M."/>
            <person name="Muchero W."/>
            <person name="Kamisugi Y."/>
            <person name="Saleh O."/>
            <person name="Blanc G."/>
            <person name="Decker E.L."/>
            <person name="van Gessel N."/>
            <person name="Grimwood J."/>
            <person name="Hayes R.D."/>
            <person name="Graham S.W."/>
            <person name="Gunter L.E."/>
            <person name="McDaniel S.F."/>
            <person name="Hoernstein S.N.W."/>
            <person name="Larsson A."/>
            <person name="Li F.W."/>
            <person name="Perroud P.F."/>
            <person name="Phillips J."/>
            <person name="Ranjan P."/>
            <person name="Rokshar D.S."/>
            <person name="Rothfels C.J."/>
            <person name="Schneider L."/>
            <person name="Shu S."/>
            <person name="Stevenson D.W."/>
            <person name="Thummler F."/>
            <person name="Tillich M."/>
            <person name="Villarreal Aguilar J.C."/>
            <person name="Widiez T."/>
            <person name="Wong G.K."/>
            <person name="Wymore A."/>
            <person name="Zhang Y."/>
            <person name="Zimmer A.D."/>
            <person name="Quatrano R.S."/>
            <person name="Mayer K.F.X."/>
            <person name="Goodstein D."/>
            <person name="Casacuberta J.M."/>
            <person name="Vandepoele K."/>
            <person name="Reski R."/>
            <person name="Cuming A.C."/>
            <person name="Tuskan G.A."/>
            <person name="Maumus F."/>
            <person name="Salse J."/>
            <person name="Schmutz J."/>
            <person name="Rensing S.A."/>
        </authorList>
    </citation>
    <scope>NUCLEOTIDE SEQUENCE [LARGE SCALE GENOMIC DNA]</scope>
    <source>
        <strain evidence="2 4">cv. Gransden 2004</strain>
    </source>
</reference>
<dbReference type="OMA" id="EWGKVTE"/>
<evidence type="ECO:0000313" key="1">
    <source>
        <dbReference type="EMBL" id="PNR35956.1"/>
    </source>
</evidence>